<dbReference type="Proteomes" id="UP000289340">
    <property type="component" value="Chromosome 2"/>
</dbReference>
<dbReference type="EMBL" id="QZWG01000002">
    <property type="protein sequence ID" value="RZC24066.1"/>
    <property type="molecule type" value="Genomic_DNA"/>
</dbReference>
<dbReference type="PANTHER" id="PTHR33702:SF16">
    <property type="match status" value="1"/>
</dbReference>
<feature type="region of interest" description="Disordered" evidence="1">
    <location>
        <begin position="26"/>
        <end position="53"/>
    </location>
</feature>
<sequence length="140" mass="16250">METESLLPKPTYGGIKRYLRRRRYQRLDGDGGATATTGGKKTKMIRSRRRSPRRQWRIKAIPKLTWMVRSPLKMMAKLKNAYTNFMLNSMSTDNIFGTKRIPKADPHQVSKYYTGDAFEARLIFEISKALVASHELYPVH</sequence>
<protein>
    <submittedName>
        <fullName evidence="2">Uncharacterized protein</fullName>
    </submittedName>
</protein>
<evidence type="ECO:0000256" key="1">
    <source>
        <dbReference type="SAM" id="MobiDB-lite"/>
    </source>
</evidence>
<dbReference type="AlphaFoldDB" id="A0A445LLC1"/>
<gene>
    <name evidence="2" type="ORF">D0Y65_003388</name>
</gene>
<dbReference type="Gramene" id="XM_028344789.1">
    <property type="protein sequence ID" value="XP_028200590.1"/>
    <property type="gene ID" value="LOC114384940"/>
</dbReference>
<feature type="compositionally biased region" description="Basic residues" evidence="1">
    <location>
        <begin position="40"/>
        <end position="53"/>
    </location>
</feature>
<accession>A0A445LLC1</accession>
<comment type="caution">
    <text evidence="2">The sequence shown here is derived from an EMBL/GenBank/DDBJ whole genome shotgun (WGS) entry which is preliminary data.</text>
</comment>
<keyword evidence="3" id="KW-1185">Reference proteome</keyword>
<organism evidence="2 3">
    <name type="scientific">Glycine soja</name>
    <name type="common">Wild soybean</name>
    <dbReference type="NCBI Taxonomy" id="3848"/>
    <lineage>
        <taxon>Eukaryota</taxon>
        <taxon>Viridiplantae</taxon>
        <taxon>Streptophyta</taxon>
        <taxon>Embryophyta</taxon>
        <taxon>Tracheophyta</taxon>
        <taxon>Spermatophyta</taxon>
        <taxon>Magnoliopsida</taxon>
        <taxon>eudicotyledons</taxon>
        <taxon>Gunneridae</taxon>
        <taxon>Pentapetalae</taxon>
        <taxon>rosids</taxon>
        <taxon>fabids</taxon>
        <taxon>Fabales</taxon>
        <taxon>Fabaceae</taxon>
        <taxon>Papilionoideae</taxon>
        <taxon>50 kb inversion clade</taxon>
        <taxon>NPAAA clade</taxon>
        <taxon>indigoferoid/millettioid clade</taxon>
        <taxon>Phaseoleae</taxon>
        <taxon>Glycine</taxon>
        <taxon>Glycine subgen. Soja</taxon>
    </lineage>
</organism>
<proteinExistence type="predicted"/>
<name>A0A445LLC1_GLYSO</name>
<evidence type="ECO:0000313" key="3">
    <source>
        <dbReference type="Proteomes" id="UP000289340"/>
    </source>
</evidence>
<reference evidence="2 3" key="1">
    <citation type="submission" date="2018-09" db="EMBL/GenBank/DDBJ databases">
        <title>A high-quality reference genome of wild soybean provides a powerful tool to mine soybean genomes.</title>
        <authorList>
            <person name="Xie M."/>
            <person name="Chung C.Y.L."/>
            <person name="Li M.-W."/>
            <person name="Wong F.-L."/>
            <person name="Chan T.-F."/>
            <person name="Lam H.-M."/>
        </authorList>
    </citation>
    <scope>NUCLEOTIDE SEQUENCE [LARGE SCALE GENOMIC DNA]</scope>
    <source>
        <strain evidence="3">cv. W05</strain>
        <tissue evidence="2">Hypocotyl of etiolated seedlings</tissue>
    </source>
</reference>
<evidence type="ECO:0000313" key="2">
    <source>
        <dbReference type="EMBL" id="RZC24066.1"/>
    </source>
</evidence>
<dbReference type="PANTHER" id="PTHR33702">
    <property type="entry name" value="BNAA09G40010D PROTEIN"/>
    <property type="match status" value="1"/>
</dbReference>